<feature type="compositionally biased region" description="Polar residues" evidence="1">
    <location>
        <begin position="42"/>
        <end position="53"/>
    </location>
</feature>
<reference evidence="3" key="2">
    <citation type="submission" date="2015-01" db="EMBL/GenBank/DDBJ databases">
        <title>Evolutionary Origins and Diversification of the Mycorrhizal Mutualists.</title>
        <authorList>
            <consortium name="DOE Joint Genome Institute"/>
            <consortium name="Mycorrhizal Genomics Consortium"/>
            <person name="Kohler A."/>
            <person name="Kuo A."/>
            <person name="Nagy L.G."/>
            <person name="Floudas D."/>
            <person name="Copeland A."/>
            <person name="Barry K.W."/>
            <person name="Cichocki N."/>
            <person name="Veneault-Fourrey C."/>
            <person name="LaButti K."/>
            <person name="Lindquist E.A."/>
            <person name="Lipzen A."/>
            <person name="Lundell T."/>
            <person name="Morin E."/>
            <person name="Murat C."/>
            <person name="Riley R."/>
            <person name="Ohm R."/>
            <person name="Sun H."/>
            <person name="Tunlid A."/>
            <person name="Henrissat B."/>
            <person name="Grigoriev I.V."/>
            <person name="Hibbett D.S."/>
            <person name="Martin F."/>
        </authorList>
    </citation>
    <scope>NUCLEOTIDE SEQUENCE [LARGE SCALE GENOMIC DNA]</scope>
    <source>
        <strain evidence="3">UH-Slu-Lm8-n1</strain>
    </source>
</reference>
<sequence length="65" mass="6977">MGLCRRRHLPSTATGLLLIASPAASTSLYTLSFERISKRVQTTQDGVPTTSYPSEAPPPYAGNKI</sequence>
<reference evidence="2 3" key="1">
    <citation type="submission" date="2014-04" db="EMBL/GenBank/DDBJ databases">
        <authorList>
            <consortium name="DOE Joint Genome Institute"/>
            <person name="Kuo A."/>
            <person name="Ruytinx J."/>
            <person name="Rineau F."/>
            <person name="Colpaert J."/>
            <person name="Kohler A."/>
            <person name="Nagy L.G."/>
            <person name="Floudas D."/>
            <person name="Copeland A."/>
            <person name="Barry K.W."/>
            <person name="Cichocki N."/>
            <person name="Veneault-Fourrey C."/>
            <person name="LaButti K."/>
            <person name="Lindquist E.A."/>
            <person name="Lipzen A."/>
            <person name="Lundell T."/>
            <person name="Morin E."/>
            <person name="Murat C."/>
            <person name="Sun H."/>
            <person name="Tunlid A."/>
            <person name="Henrissat B."/>
            <person name="Grigoriev I.V."/>
            <person name="Hibbett D.S."/>
            <person name="Martin F."/>
            <person name="Nordberg H.P."/>
            <person name="Cantor M.N."/>
            <person name="Hua S.X."/>
        </authorList>
    </citation>
    <scope>NUCLEOTIDE SEQUENCE [LARGE SCALE GENOMIC DNA]</scope>
    <source>
        <strain evidence="2 3">UH-Slu-Lm8-n1</strain>
    </source>
</reference>
<name>A0A0D0A8S7_9AGAM</name>
<dbReference type="InParanoid" id="A0A0D0A8S7"/>
<accession>A0A0D0A8S7</accession>
<feature type="region of interest" description="Disordered" evidence="1">
    <location>
        <begin position="42"/>
        <end position="65"/>
    </location>
</feature>
<dbReference type="HOGENOM" id="CLU_2851227_0_0_1"/>
<organism evidence="2 3">
    <name type="scientific">Suillus luteus UH-Slu-Lm8-n1</name>
    <dbReference type="NCBI Taxonomy" id="930992"/>
    <lineage>
        <taxon>Eukaryota</taxon>
        <taxon>Fungi</taxon>
        <taxon>Dikarya</taxon>
        <taxon>Basidiomycota</taxon>
        <taxon>Agaricomycotina</taxon>
        <taxon>Agaricomycetes</taxon>
        <taxon>Agaricomycetidae</taxon>
        <taxon>Boletales</taxon>
        <taxon>Suillineae</taxon>
        <taxon>Suillaceae</taxon>
        <taxon>Suillus</taxon>
    </lineage>
</organism>
<feature type="compositionally biased region" description="Pro residues" evidence="1">
    <location>
        <begin position="55"/>
        <end position="65"/>
    </location>
</feature>
<dbReference type="EMBL" id="KN835158">
    <property type="protein sequence ID" value="KIK46510.1"/>
    <property type="molecule type" value="Genomic_DNA"/>
</dbReference>
<keyword evidence="3" id="KW-1185">Reference proteome</keyword>
<evidence type="ECO:0000313" key="3">
    <source>
        <dbReference type="Proteomes" id="UP000054485"/>
    </source>
</evidence>
<gene>
    <name evidence="2" type="ORF">CY34DRAFT_800367</name>
</gene>
<evidence type="ECO:0000313" key="2">
    <source>
        <dbReference type="EMBL" id="KIK46510.1"/>
    </source>
</evidence>
<evidence type="ECO:0000256" key="1">
    <source>
        <dbReference type="SAM" id="MobiDB-lite"/>
    </source>
</evidence>
<dbReference type="AlphaFoldDB" id="A0A0D0A8S7"/>
<dbReference type="Proteomes" id="UP000054485">
    <property type="component" value="Unassembled WGS sequence"/>
</dbReference>
<protein>
    <submittedName>
        <fullName evidence="2">Uncharacterized protein</fullName>
    </submittedName>
</protein>
<proteinExistence type="predicted"/>